<dbReference type="RefSeq" id="WP_086815642.1">
    <property type="nucleotide sequence ID" value="NZ_BJMM01000003.1"/>
</dbReference>
<gene>
    <name evidence="1" type="ORF">SCA03_10220</name>
</gene>
<sequence length="255" mass="26502">MPGGEPAGGVRLTVPGRYNGPADSAQGGMACGMLAALAEEHLGPRVAVTLHAPPPLDTPMELRPAGRRYGLYDGDRLVALAGAVARELAPPPEPVAPEAARACAEHFTGEDGHPFPDCFVCGPRRADGLRLRPGPVPGRPGTVACPWRPGPDDSGRVPPALVWAALDCPGGWADDPVHRPMVLHRMAARVEQLPCPGREYVLTGRVVRRDGRTTENVTALYDAAGALLARAAATWIAVGPPTGTLAETAVEGTPA</sequence>
<keyword evidence="2" id="KW-1185">Reference proteome</keyword>
<dbReference type="InterPro" id="IPR029069">
    <property type="entry name" value="HotDog_dom_sf"/>
</dbReference>
<proteinExistence type="predicted"/>
<dbReference type="Gene3D" id="3.10.129.10">
    <property type="entry name" value="Hotdog Thioesterase"/>
    <property type="match status" value="1"/>
</dbReference>
<dbReference type="AlphaFoldDB" id="A0A4Y3QTC0"/>
<evidence type="ECO:0000313" key="2">
    <source>
        <dbReference type="Proteomes" id="UP000319210"/>
    </source>
</evidence>
<dbReference type="OrthoDB" id="5495835at2"/>
<dbReference type="EMBL" id="BJMM01000003">
    <property type="protein sequence ID" value="GEB48471.1"/>
    <property type="molecule type" value="Genomic_DNA"/>
</dbReference>
<accession>A0A4Y3QTC0</accession>
<organism evidence="1 2">
    <name type="scientific">Streptomyces cacaoi</name>
    <dbReference type="NCBI Taxonomy" id="1898"/>
    <lineage>
        <taxon>Bacteria</taxon>
        <taxon>Bacillati</taxon>
        <taxon>Actinomycetota</taxon>
        <taxon>Actinomycetes</taxon>
        <taxon>Kitasatosporales</taxon>
        <taxon>Streptomycetaceae</taxon>
        <taxon>Streptomyces</taxon>
    </lineage>
</organism>
<dbReference type="SUPFAM" id="SSF54637">
    <property type="entry name" value="Thioesterase/thiol ester dehydrase-isomerase"/>
    <property type="match status" value="1"/>
</dbReference>
<evidence type="ECO:0008006" key="3">
    <source>
        <dbReference type="Google" id="ProtNLM"/>
    </source>
</evidence>
<comment type="caution">
    <text evidence="1">The sequence shown here is derived from an EMBL/GenBank/DDBJ whole genome shotgun (WGS) entry which is preliminary data.</text>
</comment>
<reference evidence="1 2" key="1">
    <citation type="submission" date="2019-06" db="EMBL/GenBank/DDBJ databases">
        <title>Whole genome shotgun sequence of Streptomyces cacaoi subsp. cacaoi NBRC 12748.</title>
        <authorList>
            <person name="Hosoyama A."/>
            <person name="Uohara A."/>
            <person name="Ohji S."/>
            <person name="Ichikawa N."/>
        </authorList>
    </citation>
    <scope>NUCLEOTIDE SEQUENCE [LARGE SCALE GENOMIC DNA]</scope>
    <source>
        <strain evidence="1 2">NBRC 12748</strain>
    </source>
</reference>
<evidence type="ECO:0000313" key="1">
    <source>
        <dbReference type="EMBL" id="GEB48471.1"/>
    </source>
</evidence>
<protein>
    <recommendedName>
        <fullName evidence="3">Thioesterase family protein</fullName>
    </recommendedName>
</protein>
<name>A0A4Y3QTC0_STRCI</name>
<dbReference type="Proteomes" id="UP000319210">
    <property type="component" value="Unassembled WGS sequence"/>
</dbReference>